<feature type="compositionally biased region" description="Basic and acidic residues" evidence="1">
    <location>
        <begin position="28"/>
        <end position="40"/>
    </location>
</feature>
<reference evidence="2" key="1">
    <citation type="submission" date="2022-10" db="EMBL/GenBank/DDBJ databases">
        <title>The complete genomes of actinobacterial strains from the NBC collection.</title>
        <authorList>
            <person name="Joergensen T.S."/>
            <person name="Alvarez Arevalo M."/>
            <person name="Sterndorff E.B."/>
            <person name="Faurdal D."/>
            <person name="Vuksanovic O."/>
            <person name="Mourched A.-S."/>
            <person name="Charusanti P."/>
            <person name="Shaw S."/>
            <person name="Blin K."/>
            <person name="Weber T."/>
        </authorList>
    </citation>
    <scope>NUCLEOTIDE SEQUENCE</scope>
    <source>
        <strain evidence="2">NBC_00256</strain>
    </source>
</reference>
<protein>
    <submittedName>
        <fullName evidence="2">Uncharacterized protein</fullName>
    </submittedName>
</protein>
<evidence type="ECO:0000313" key="3">
    <source>
        <dbReference type="Proteomes" id="UP001432190"/>
    </source>
</evidence>
<evidence type="ECO:0000313" key="2">
    <source>
        <dbReference type="EMBL" id="WUP48936.1"/>
    </source>
</evidence>
<dbReference type="Proteomes" id="UP001432190">
    <property type="component" value="Chromosome"/>
</dbReference>
<dbReference type="RefSeq" id="WP_328851239.1">
    <property type="nucleotide sequence ID" value="NZ_CP108084.1"/>
</dbReference>
<name>A0ABZ1S409_9ACTN</name>
<gene>
    <name evidence="2" type="ORF">OG994_25735</name>
</gene>
<dbReference type="EMBL" id="CP108084">
    <property type="protein sequence ID" value="WUP48936.1"/>
    <property type="molecule type" value="Genomic_DNA"/>
</dbReference>
<keyword evidence="3" id="KW-1185">Reference proteome</keyword>
<evidence type="ECO:0000256" key="1">
    <source>
        <dbReference type="SAM" id="MobiDB-lite"/>
    </source>
</evidence>
<accession>A0ABZ1S409</accession>
<sequence>MIKVAMIRLMAARLAGEDIEPQGPIETEAARRLDDELNPK</sequence>
<proteinExistence type="predicted"/>
<organism evidence="2 3">
    <name type="scientific">Micromonospora globbae</name>
    <dbReference type="NCBI Taxonomy" id="1894969"/>
    <lineage>
        <taxon>Bacteria</taxon>
        <taxon>Bacillati</taxon>
        <taxon>Actinomycetota</taxon>
        <taxon>Actinomycetes</taxon>
        <taxon>Micromonosporales</taxon>
        <taxon>Micromonosporaceae</taxon>
        <taxon>Micromonospora</taxon>
    </lineage>
</organism>
<feature type="region of interest" description="Disordered" evidence="1">
    <location>
        <begin position="18"/>
        <end position="40"/>
    </location>
</feature>